<organism evidence="1 2">
    <name type="scientific">Hygrophoropsis aurantiaca</name>
    <dbReference type="NCBI Taxonomy" id="72124"/>
    <lineage>
        <taxon>Eukaryota</taxon>
        <taxon>Fungi</taxon>
        <taxon>Dikarya</taxon>
        <taxon>Basidiomycota</taxon>
        <taxon>Agaricomycotina</taxon>
        <taxon>Agaricomycetes</taxon>
        <taxon>Agaricomycetidae</taxon>
        <taxon>Boletales</taxon>
        <taxon>Coniophorineae</taxon>
        <taxon>Hygrophoropsidaceae</taxon>
        <taxon>Hygrophoropsis</taxon>
    </lineage>
</organism>
<name>A0ACB8A3D1_9AGAM</name>
<proteinExistence type="predicted"/>
<evidence type="ECO:0000313" key="1">
    <source>
        <dbReference type="EMBL" id="KAH7907676.1"/>
    </source>
</evidence>
<comment type="caution">
    <text evidence="1">The sequence shown here is derived from an EMBL/GenBank/DDBJ whole genome shotgun (WGS) entry which is preliminary data.</text>
</comment>
<dbReference type="EMBL" id="MU267882">
    <property type="protein sequence ID" value="KAH7907676.1"/>
    <property type="molecule type" value="Genomic_DNA"/>
</dbReference>
<dbReference type="Proteomes" id="UP000790377">
    <property type="component" value="Unassembled WGS sequence"/>
</dbReference>
<reference evidence="1" key="1">
    <citation type="journal article" date="2021" name="New Phytol.">
        <title>Evolutionary innovations through gain and loss of genes in the ectomycorrhizal Boletales.</title>
        <authorList>
            <person name="Wu G."/>
            <person name="Miyauchi S."/>
            <person name="Morin E."/>
            <person name="Kuo A."/>
            <person name="Drula E."/>
            <person name="Varga T."/>
            <person name="Kohler A."/>
            <person name="Feng B."/>
            <person name="Cao Y."/>
            <person name="Lipzen A."/>
            <person name="Daum C."/>
            <person name="Hundley H."/>
            <person name="Pangilinan J."/>
            <person name="Johnson J."/>
            <person name="Barry K."/>
            <person name="LaButti K."/>
            <person name="Ng V."/>
            <person name="Ahrendt S."/>
            <person name="Min B."/>
            <person name="Choi I.G."/>
            <person name="Park H."/>
            <person name="Plett J.M."/>
            <person name="Magnuson J."/>
            <person name="Spatafora J.W."/>
            <person name="Nagy L.G."/>
            <person name="Henrissat B."/>
            <person name="Grigoriev I.V."/>
            <person name="Yang Z.L."/>
            <person name="Xu J."/>
            <person name="Martin F.M."/>
        </authorList>
    </citation>
    <scope>NUCLEOTIDE SEQUENCE</scope>
    <source>
        <strain evidence="1">ATCC 28755</strain>
    </source>
</reference>
<accession>A0ACB8A3D1</accession>
<evidence type="ECO:0000313" key="2">
    <source>
        <dbReference type="Proteomes" id="UP000790377"/>
    </source>
</evidence>
<sequence>MTGRNWTTEGQYAWLSEKLVDYNKIEGDYSAFWNPLFESWFKEYPQRLHTFPDIPLETQLTSEQSVVLAKDIVNRKDRLRTWFRWRSNASKSNRSLKTKEAKILSSILQPKTRRKSPAEVYFDLHYEDRVKPLLELSDTDKAKPGANLVKGRQLAKELFANEDADIKAAVKTFHASQKKKSGIAVEETCAKTIQNNIDGLAVGLDRIFEHLSRLTRWKFSVVMGGPDPSKGWEISTAAYHYGTTPMGSNYANIYPQFDRDILDSFAGFLELIFPPGSRIPGGEGSSNAFEDNLDGEDKQRASVEECIMGTRDAGPSRSSDDNRTLYTFPQTAFDASLDNVSQLGDSNQPASFNASPGIPPQDAHINASNTSHTTSDASLTPNFSSNSSLASIGDALLAPSNSLFASGDALLAGTSSGSSPLDAVLPPALTSSHTGGATGFPNTQHTHQNLGLFPGAILPGWNDASTPGSFTSSLFDHDISTWNHNQPGFTAPMPDLLPVDFWNNGNGYLPGSLDASMMMMMNNPAPPFPDLGVDGGVNSAVMATQSTTVPASAFAPTSAPASTATALVPAAPLHEPTAPSAVDFDQLRSLYIRAGLPVPAAFSQVPTTSSESTTPRQETAQVATAPSLLPIPQHDVLQPHDPSVARPPVAPLATSVVPNSPDDPPPVIAPRTSGRARVPNTRNEVANSIGKENIPPAKGKKRAGPAAESGSKKKKKGGN</sequence>
<keyword evidence="2" id="KW-1185">Reference proteome</keyword>
<gene>
    <name evidence="1" type="ORF">BJ138DRAFT_1116494</name>
</gene>
<protein>
    <submittedName>
        <fullName evidence="1">Uncharacterized protein</fullName>
    </submittedName>
</protein>